<dbReference type="RefSeq" id="WP_004916339.1">
    <property type="nucleotide sequence ID" value="NZ_DS607645.1"/>
</dbReference>
<reference evidence="2" key="5">
    <citation type="submission" date="2016-11" db="EMBL/GenBank/DDBJ databases">
        <title>Draft genome sequence of Providencia stuartii(ATCC 25827).</title>
        <authorList>
            <person name="Sudarsanam P."/>
            <person name="Ley R."/>
            <person name="Guruge J."/>
            <person name="Turnbaugh P.J."/>
            <person name="Mahowald M."/>
            <person name="Liep D."/>
            <person name="Gordon J."/>
        </authorList>
    </citation>
    <scope>NUCLEOTIDE SEQUENCE</scope>
    <source>
        <strain evidence="2 3">ATCC 25827</strain>
    </source>
</reference>
<sequence>MLLIIIYPNGLGQMSKKLITYCFFLMDIDKVNGFGKYKVVSNSS</sequence>
<proteinExistence type="predicted"/>
<organism evidence="2 3">
    <name type="scientific">Providencia stuartii ATCC 25827</name>
    <dbReference type="NCBI Taxonomy" id="471874"/>
    <lineage>
        <taxon>Bacteria</taxon>
        <taxon>Pseudomonadati</taxon>
        <taxon>Pseudomonadota</taxon>
        <taxon>Gammaproteobacteria</taxon>
        <taxon>Enterobacterales</taxon>
        <taxon>Morganellaceae</taxon>
        <taxon>Providencia</taxon>
    </lineage>
</organism>
<evidence type="ECO:0000313" key="1">
    <source>
        <dbReference type="EMBL" id="EDU57246.1"/>
    </source>
</evidence>
<comment type="caution">
    <text evidence="2">The sequence shown here is derived from an EMBL/GenBank/DDBJ whole genome shotgun (WGS) entry which is preliminary data.</text>
</comment>
<reference evidence="3" key="1">
    <citation type="submission" date="2008-04" db="EMBL/GenBank/DDBJ databases">
        <title>Draft genome sequence of Providencia stuartii (ATCC 25827).</title>
        <authorList>
            <person name="Sudarsanam P."/>
            <person name="Ley R."/>
            <person name="Guruge J."/>
            <person name="Turnbaugh P.J."/>
            <person name="Mahowald M."/>
            <person name="Liep D."/>
            <person name="Gordon J."/>
        </authorList>
    </citation>
    <scope>NUCLEOTIDE SEQUENCE [LARGE SCALE GENOMIC DNA]</scope>
    <source>
        <strain evidence="3">ATCC 25827</strain>
    </source>
</reference>
<evidence type="ECO:0000313" key="3">
    <source>
        <dbReference type="Proteomes" id="UP000004506"/>
    </source>
</evidence>
<dbReference type="Proteomes" id="UP000004506">
    <property type="component" value="Unassembled WGS sequence"/>
</dbReference>
<dbReference type="EMBL" id="ABJD02000025">
    <property type="protein sequence ID" value="EDU61855.1"/>
    <property type="molecule type" value="Genomic_DNA"/>
</dbReference>
<gene>
    <name evidence="2" type="ORF">PROSTU_00124</name>
    <name evidence="1" type="ORF">PROSTU_04487</name>
</gene>
<evidence type="ECO:0000313" key="2">
    <source>
        <dbReference type="EMBL" id="EDU61855.1"/>
    </source>
</evidence>
<reference evidence="2 3" key="3">
    <citation type="submission" date="2008-05" db="EMBL/GenBank/DDBJ databases">
        <authorList>
            <person name="Fulton L."/>
            <person name="Clifton S."/>
            <person name="Fulton B."/>
            <person name="Xu J."/>
            <person name="Minx P."/>
            <person name="Pepin K.H."/>
            <person name="Johnson M."/>
            <person name="Thiruvilangam P."/>
            <person name="Bhonagiri V."/>
            <person name="Nash W.E."/>
            <person name="Mardis E.R."/>
            <person name="Wilson R.K."/>
        </authorList>
    </citation>
    <scope>NUCLEOTIDE SEQUENCE [LARGE SCALE GENOMIC DNA]</scope>
    <source>
        <strain evidence="2 3">ATCC 25827</strain>
    </source>
</reference>
<accession>A0AA86YPT8</accession>
<dbReference type="EMBL" id="ABJD02000118">
    <property type="protein sequence ID" value="EDU57246.1"/>
    <property type="molecule type" value="Genomic_DNA"/>
</dbReference>
<reference evidence="3" key="2">
    <citation type="submission" date="2008-04" db="EMBL/GenBank/DDBJ databases">
        <title>Draft genome sequence of Providencia stuartii(ATCC 25827).</title>
        <authorList>
            <person name="Sudarsanam P."/>
            <person name="Ley R."/>
            <person name="Guruge J."/>
            <person name="Turnbaugh P.J."/>
            <person name="Mahowald M."/>
            <person name="Liep D."/>
            <person name="Gordon J."/>
        </authorList>
    </citation>
    <scope>NUCLEOTIDE SEQUENCE [LARGE SCALE GENOMIC DNA]</scope>
    <source>
        <strain evidence="3">ATCC 25827</strain>
    </source>
</reference>
<protein>
    <submittedName>
        <fullName evidence="2">Uncharacterized protein</fullName>
    </submittedName>
</protein>
<reference evidence="2" key="4">
    <citation type="submission" date="2016-11" db="EMBL/GenBank/DDBJ databases">
        <title>Draft genome sequence of Providencia stuartii (ATCC 25827).</title>
        <authorList>
            <person name="Sudarsanam P."/>
            <person name="Ley R."/>
            <person name="Guruge J."/>
            <person name="Turnbaugh P.J."/>
            <person name="Mahowald M."/>
            <person name="Liep D."/>
            <person name="Gordon J."/>
        </authorList>
    </citation>
    <scope>NUCLEOTIDE SEQUENCE</scope>
    <source>
        <strain evidence="2 3">ATCC 25827</strain>
    </source>
</reference>
<dbReference type="AlphaFoldDB" id="A0AA86YPT8"/>
<name>A0AA86YPT8_PROST</name>